<evidence type="ECO:0000256" key="4">
    <source>
        <dbReference type="ARBA" id="ARBA00022722"/>
    </source>
</evidence>
<gene>
    <name evidence="9" type="ORF">XNOV1_A026673</name>
</gene>
<evidence type="ECO:0000313" key="10">
    <source>
        <dbReference type="Proteomes" id="UP001178508"/>
    </source>
</evidence>
<evidence type="ECO:0000256" key="6">
    <source>
        <dbReference type="ARBA" id="ARBA00022801"/>
    </source>
</evidence>
<keyword evidence="4" id="KW-0540">Nuclease</keyword>
<dbReference type="Proteomes" id="UP001178508">
    <property type="component" value="Chromosome 17"/>
</dbReference>
<comment type="similarity">
    <text evidence="3">Belongs to the HARBI1 family.</text>
</comment>
<dbReference type="GO" id="GO:0016787">
    <property type="term" value="F:hydrolase activity"/>
    <property type="evidence" value="ECO:0007669"/>
    <property type="project" value="UniProtKB-KW"/>
</dbReference>
<name>A0AAV1GXP3_XYRNO</name>
<organism evidence="9 10">
    <name type="scientific">Xyrichtys novacula</name>
    <name type="common">Pearly razorfish</name>
    <name type="synonym">Hemipteronotus novacula</name>
    <dbReference type="NCBI Taxonomy" id="13765"/>
    <lineage>
        <taxon>Eukaryota</taxon>
        <taxon>Metazoa</taxon>
        <taxon>Chordata</taxon>
        <taxon>Craniata</taxon>
        <taxon>Vertebrata</taxon>
        <taxon>Euteleostomi</taxon>
        <taxon>Actinopterygii</taxon>
        <taxon>Neopterygii</taxon>
        <taxon>Teleostei</taxon>
        <taxon>Neoteleostei</taxon>
        <taxon>Acanthomorphata</taxon>
        <taxon>Eupercaria</taxon>
        <taxon>Labriformes</taxon>
        <taxon>Labridae</taxon>
        <taxon>Xyrichtys</taxon>
    </lineage>
</organism>
<evidence type="ECO:0000313" key="9">
    <source>
        <dbReference type="EMBL" id="CAJ1078313.1"/>
    </source>
</evidence>
<evidence type="ECO:0000256" key="1">
    <source>
        <dbReference type="ARBA" id="ARBA00001968"/>
    </source>
</evidence>
<proteinExistence type="inferred from homology"/>
<evidence type="ECO:0000256" key="2">
    <source>
        <dbReference type="ARBA" id="ARBA00004123"/>
    </source>
</evidence>
<keyword evidence="5" id="KW-0479">Metal-binding</keyword>
<comment type="cofactor">
    <cofactor evidence="1">
        <name>a divalent metal cation</name>
        <dbReference type="ChEBI" id="CHEBI:60240"/>
    </cofactor>
</comment>
<dbReference type="Pfam" id="PF13359">
    <property type="entry name" value="DDE_Tnp_4"/>
    <property type="match status" value="1"/>
</dbReference>
<evidence type="ECO:0000256" key="3">
    <source>
        <dbReference type="ARBA" id="ARBA00006958"/>
    </source>
</evidence>
<protein>
    <submittedName>
        <fullName evidence="9">Nuclease HARBI1</fullName>
    </submittedName>
</protein>
<dbReference type="PANTHER" id="PTHR22930">
    <property type="match status" value="1"/>
</dbReference>
<keyword evidence="6" id="KW-0378">Hydrolase</keyword>
<dbReference type="GO" id="GO:0046872">
    <property type="term" value="F:metal ion binding"/>
    <property type="evidence" value="ECO:0007669"/>
    <property type="project" value="UniProtKB-KW"/>
</dbReference>
<evidence type="ECO:0000259" key="8">
    <source>
        <dbReference type="Pfam" id="PF13359"/>
    </source>
</evidence>
<dbReference type="GO" id="GO:0004518">
    <property type="term" value="F:nuclease activity"/>
    <property type="evidence" value="ECO:0007669"/>
    <property type="project" value="UniProtKB-KW"/>
</dbReference>
<evidence type="ECO:0000256" key="5">
    <source>
        <dbReference type="ARBA" id="ARBA00022723"/>
    </source>
</evidence>
<dbReference type="EMBL" id="OY660880">
    <property type="protein sequence ID" value="CAJ1078313.1"/>
    <property type="molecule type" value="Genomic_DNA"/>
</dbReference>
<accession>A0AAV1GXP3</accession>
<reference evidence="9" key="1">
    <citation type="submission" date="2023-08" db="EMBL/GenBank/DDBJ databases">
        <authorList>
            <person name="Alioto T."/>
            <person name="Alioto T."/>
            <person name="Gomez Garrido J."/>
        </authorList>
    </citation>
    <scope>NUCLEOTIDE SEQUENCE</scope>
</reference>
<sequence>MACPFIEDEEPIDEGAQIIQRAFFRRPPAPRVFQERTNPLEQKFLNIFITFPSHHGIQRIKEGFYAIAGFPNVLGCIDCTHIQIQAPPGPVERDFVDRRNNHSLNVQMICNSKLLITNMEAKWPGGVHDARILRESHLAQRLAQGGFEGVLLGDRGYPCLPYLLTPYPEPRAAAEAAFNNALSTTTARIEMTDGKSLPLYRDPEMGGS</sequence>
<feature type="domain" description="DDE Tnp4" evidence="8">
    <location>
        <begin position="77"/>
        <end position="190"/>
    </location>
</feature>
<keyword evidence="10" id="KW-1185">Reference proteome</keyword>
<dbReference type="InterPro" id="IPR045249">
    <property type="entry name" value="HARBI1-like"/>
</dbReference>
<dbReference type="GO" id="GO:0005634">
    <property type="term" value="C:nucleus"/>
    <property type="evidence" value="ECO:0007669"/>
    <property type="project" value="UniProtKB-SubCell"/>
</dbReference>
<keyword evidence="7" id="KW-0539">Nucleus</keyword>
<evidence type="ECO:0000256" key="7">
    <source>
        <dbReference type="ARBA" id="ARBA00023242"/>
    </source>
</evidence>
<dbReference type="AlphaFoldDB" id="A0AAV1GXP3"/>
<comment type="subcellular location">
    <subcellularLocation>
        <location evidence="2">Nucleus</location>
    </subcellularLocation>
</comment>
<dbReference type="PANTHER" id="PTHR22930:SF267">
    <property type="entry name" value="NUCLEASE HARBI1-RELATED"/>
    <property type="match status" value="1"/>
</dbReference>
<dbReference type="InterPro" id="IPR027806">
    <property type="entry name" value="HARBI1_dom"/>
</dbReference>